<feature type="region of interest" description="Disordered" evidence="1">
    <location>
        <begin position="470"/>
        <end position="499"/>
    </location>
</feature>
<feature type="compositionally biased region" description="Polar residues" evidence="1">
    <location>
        <begin position="472"/>
        <end position="486"/>
    </location>
</feature>
<keyword evidence="2" id="KW-0732">Signal</keyword>
<feature type="region of interest" description="Disordered" evidence="1">
    <location>
        <begin position="366"/>
        <end position="392"/>
    </location>
</feature>
<organism evidence="3 4">
    <name type="scientific">Amycolatopsis silviterrae</name>
    <dbReference type="NCBI Taxonomy" id="1656914"/>
    <lineage>
        <taxon>Bacteria</taxon>
        <taxon>Bacillati</taxon>
        <taxon>Actinomycetota</taxon>
        <taxon>Actinomycetes</taxon>
        <taxon>Pseudonocardiales</taxon>
        <taxon>Pseudonocardiaceae</taxon>
        <taxon>Amycolatopsis</taxon>
    </lineage>
</organism>
<reference evidence="4" key="1">
    <citation type="journal article" date="2019" name="Int. J. Syst. Evol. Microbiol.">
        <title>The Global Catalogue of Microorganisms (GCM) 10K type strain sequencing project: providing services to taxonomists for standard genome sequencing and annotation.</title>
        <authorList>
            <consortium name="The Broad Institute Genomics Platform"/>
            <consortium name="The Broad Institute Genome Sequencing Center for Infectious Disease"/>
            <person name="Wu L."/>
            <person name="Ma J."/>
        </authorList>
    </citation>
    <scope>NUCLEOTIDE SEQUENCE [LARGE SCALE GENOMIC DNA]</scope>
    <source>
        <strain evidence="4">CGMCC 4.7641</strain>
    </source>
</reference>
<dbReference type="RefSeq" id="WP_378308669.1">
    <property type="nucleotide sequence ID" value="NZ_JBHUKS010000023.1"/>
</dbReference>
<feature type="region of interest" description="Disordered" evidence="1">
    <location>
        <begin position="860"/>
        <end position="904"/>
    </location>
</feature>
<comment type="caution">
    <text evidence="3">The sequence shown here is derived from an EMBL/GenBank/DDBJ whole genome shotgun (WGS) entry which is preliminary data.</text>
</comment>
<keyword evidence="4" id="KW-1185">Reference proteome</keyword>
<feature type="signal peptide" evidence="2">
    <location>
        <begin position="1"/>
        <end position="28"/>
    </location>
</feature>
<feature type="compositionally biased region" description="Polar residues" evidence="1">
    <location>
        <begin position="578"/>
        <end position="588"/>
    </location>
</feature>
<protein>
    <submittedName>
        <fullName evidence="3">Beta strand repeat-containing protein</fullName>
    </submittedName>
</protein>
<dbReference type="Proteomes" id="UP001597483">
    <property type="component" value="Unassembled WGS sequence"/>
</dbReference>
<feature type="compositionally biased region" description="Low complexity" evidence="1">
    <location>
        <begin position="862"/>
        <end position="903"/>
    </location>
</feature>
<sequence length="1033" mass="98877">MQTWAKRGLQTALVTGGLLMLGTGIASADENVNPDTPASPLDLNVTVPVDTSNNAIGTPLGQADLPAVKNEISTKPVTSAAKEALASAKTPAGSAGNLTGSLPKTEAPRQITPTRDAFKGNKVSGDVVVPIQIVDNAVGVLGDAKVEGTSHDQTYTHNQDVATDGKHSGLAGNVVALDYALPVQIAGNGVGLAGGSGAVKGGSAHQSTTETGNIDTTGEGSGLSGNVVGGQFATPVQVTGNAASWILGNAYSDYTADTTATSGGSIASDGKGAAGSGNVVGAPIALPVKFNGNAAGAWGSDADSVSSSSADAKAGDTRTGKLNHIPTYIESNGDESFLSGNAAAAQASPVANVASVAASWIGNADTGSEAGRQSSSTHETTAESGGFVETSGNDAAGSANVVDPAVALPVEACGVGGTYIGRAVANCDNTTTATSGDGSYTRGNGSTLTGNIVNSQIAGAPEVHGIGGSHIGQASGTSTETKTVTAGNYDGSQGNDSSGSGNIVQVPVAAPAEVFGVGGSFVGQGSGDGSETKVVKAGGGGNTADDNGFLSSNLGTVPASLPVQVFGTGASFVGQGHGKSSNDTTSTAGGDVHATGAKGAGAGNLVEAPVSLPVQGHGVGGSVAGIGTGTSDNLTDSTAGGDASADGKDGALAGNIVKAPIAGAGTIFGDGVAGGALGHGTATNDVTSTAGGDADTNGDGGAVAGDIVGADAAPVAQVFGDAVSAAGVSSGDSMNNTVVTDAGKDTTSGTEGSISGDILDFPVPAVAQVFGDGVAAAGTAHAVGDNVTDVTVGDDATNTDGTGEGLSGFDFYHPLGALVQVYGVPLEVLGVATAEAPNSTDVDEDPVINVPIGGEMGADQLPALPAVPGGSSAAPSLPSAPALPGLSGLPTATTLPAPALPGAERADVPQVNGLSGLGQLNQLKGASVLPSVSGLQKGITLPSAPAVPGLPGVPALPGAGAERADVPALPAQLPVKTSLPTLNQLPAVAAVPAVPGAPTTLPTTPAVPGAGDATGQLGALQKLAAKVTSFFKK</sequence>
<accession>A0ABW5HE47</accession>
<evidence type="ECO:0000256" key="1">
    <source>
        <dbReference type="SAM" id="MobiDB-lite"/>
    </source>
</evidence>
<feature type="compositionally biased region" description="Polar residues" evidence="1">
    <location>
        <begin position="371"/>
        <end position="383"/>
    </location>
</feature>
<dbReference type="EMBL" id="JBHUKS010000023">
    <property type="protein sequence ID" value="MFD2471402.1"/>
    <property type="molecule type" value="Genomic_DNA"/>
</dbReference>
<evidence type="ECO:0000313" key="3">
    <source>
        <dbReference type="EMBL" id="MFD2471402.1"/>
    </source>
</evidence>
<gene>
    <name evidence="3" type="ORF">ACFSVL_28675</name>
</gene>
<feature type="region of interest" description="Disordered" evidence="1">
    <location>
        <begin position="575"/>
        <end position="595"/>
    </location>
</feature>
<evidence type="ECO:0000313" key="4">
    <source>
        <dbReference type="Proteomes" id="UP001597483"/>
    </source>
</evidence>
<evidence type="ECO:0000256" key="2">
    <source>
        <dbReference type="SAM" id="SignalP"/>
    </source>
</evidence>
<proteinExistence type="predicted"/>
<feature type="chain" id="PRO_5045458581" evidence="2">
    <location>
        <begin position="29"/>
        <end position="1033"/>
    </location>
</feature>
<name>A0ABW5HE47_9PSEU</name>
<feature type="region of interest" description="Disordered" evidence="1">
    <location>
        <begin position="299"/>
        <end position="318"/>
    </location>
</feature>
<feature type="compositionally biased region" description="Low complexity" evidence="1">
    <location>
        <begin position="487"/>
        <end position="499"/>
    </location>
</feature>
<feature type="region of interest" description="Disordered" evidence="1">
    <location>
        <begin position="83"/>
        <end position="108"/>
    </location>
</feature>
<feature type="compositionally biased region" description="Low complexity" evidence="1">
    <location>
        <begin position="299"/>
        <end position="312"/>
    </location>
</feature>